<evidence type="ECO:0000259" key="13">
    <source>
        <dbReference type="PROSITE" id="PS50112"/>
    </source>
</evidence>
<dbReference type="InterPro" id="IPR029016">
    <property type="entry name" value="GAF-like_dom_sf"/>
</dbReference>
<dbReference type="CDD" id="cd00156">
    <property type="entry name" value="REC"/>
    <property type="match status" value="2"/>
</dbReference>
<feature type="domain" description="PAS" evidence="13">
    <location>
        <begin position="139"/>
        <end position="176"/>
    </location>
</feature>
<feature type="modified residue" description="4-aspartylphosphate" evidence="9">
    <location>
        <position position="945"/>
    </location>
</feature>
<dbReference type="SUPFAM" id="SSF52172">
    <property type="entry name" value="CheY-like"/>
    <property type="match status" value="2"/>
</dbReference>
<dbReference type="SMART" id="SM00387">
    <property type="entry name" value="HATPase_c"/>
    <property type="match status" value="1"/>
</dbReference>
<dbReference type="InterPro" id="IPR001610">
    <property type="entry name" value="PAC"/>
</dbReference>
<dbReference type="Pfam" id="PF01590">
    <property type="entry name" value="GAF"/>
    <property type="match status" value="1"/>
</dbReference>
<dbReference type="CDD" id="cd00130">
    <property type="entry name" value="PAS"/>
    <property type="match status" value="1"/>
</dbReference>
<dbReference type="PROSITE" id="PS50112">
    <property type="entry name" value="PAS"/>
    <property type="match status" value="1"/>
</dbReference>
<dbReference type="GO" id="GO:0005524">
    <property type="term" value="F:ATP binding"/>
    <property type="evidence" value="ECO:0007669"/>
    <property type="project" value="UniProtKB-KW"/>
</dbReference>
<dbReference type="SUPFAM" id="SSF47384">
    <property type="entry name" value="Homodimeric domain of signal transducing histidine kinase"/>
    <property type="match status" value="1"/>
</dbReference>
<dbReference type="AlphaFoldDB" id="A0A932FWG5"/>
<evidence type="ECO:0000256" key="10">
    <source>
        <dbReference type="SAM" id="Coils"/>
    </source>
</evidence>
<dbReference type="PROSITE" id="PS50113">
    <property type="entry name" value="PAC"/>
    <property type="match status" value="1"/>
</dbReference>
<dbReference type="InterPro" id="IPR036890">
    <property type="entry name" value="HATPase_C_sf"/>
</dbReference>
<dbReference type="Gene3D" id="3.30.450.20">
    <property type="entry name" value="PAS domain"/>
    <property type="match status" value="1"/>
</dbReference>
<keyword evidence="7" id="KW-0067">ATP-binding</keyword>
<comment type="catalytic activity">
    <reaction evidence="1">
        <text>ATP + protein L-histidine = ADP + protein N-phospho-L-histidine.</text>
        <dbReference type="EC" id="2.7.13.3"/>
    </reaction>
</comment>
<evidence type="ECO:0000256" key="9">
    <source>
        <dbReference type="PROSITE-ProRule" id="PRU00169"/>
    </source>
</evidence>
<feature type="domain" description="Histidine kinase" evidence="11">
    <location>
        <begin position="643"/>
        <end position="871"/>
    </location>
</feature>
<dbReference type="InterPro" id="IPR003661">
    <property type="entry name" value="HisK_dim/P_dom"/>
</dbReference>
<dbReference type="SUPFAM" id="SSF55781">
    <property type="entry name" value="GAF domain-like"/>
    <property type="match status" value="2"/>
</dbReference>
<dbReference type="SMART" id="SM00388">
    <property type="entry name" value="HisKA"/>
    <property type="match status" value="1"/>
</dbReference>
<dbReference type="InterPro" id="IPR000700">
    <property type="entry name" value="PAS-assoc_C"/>
</dbReference>
<evidence type="ECO:0000256" key="6">
    <source>
        <dbReference type="ARBA" id="ARBA00022777"/>
    </source>
</evidence>
<dbReference type="Pfam" id="PF13185">
    <property type="entry name" value="GAF_2"/>
    <property type="match status" value="1"/>
</dbReference>
<keyword evidence="8" id="KW-0902">Two-component regulatory system</keyword>
<keyword evidence="10" id="KW-0175">Coiled coil</keyword>
<dbReference type="InterPro" id="IPR003594">
    <property type="entry name" value="HATPase_dom"/>
</dbReference>
<evidence type="ECO:0000259" key="11">
    <source>
        <dbReference type="PROSITE" id="PS50109"/>
    </source>
</evidence>
<feature type="domain" description="Response regulatory" evidence="12">
    <location>
        <begin position="6"/>
        <end position="121"/>
    </location>
</feature>
<dbReference type="InterPro" id="IPR013767">
    <property type="entry name" value="PAS_fold"/>
</dbReference>
<comment type="caution">
    <text evidence="15">The sequence shown here is derived from an EMBL/GenBank/DDBJ whole genome shotgun (WGS) entry which is preliminary data.</text>
</comment>
<dbReference type="InterPro" id="IPR005467">
    <property type="entry name" value="His_kinase_dom"/>
</dbReference>
<dbReference type="SMART" id="SM00065">
    <property type="entry name" value="GAF"/>
    <property type="match status" value="2"/>
</dbReference>
<dbReference type="Gene3D" id="3.30.450.40">
    <property type="match status" value="2"/>
</dbReference>
<dbReference type="InterPro" id="IPR011006">
    <property type="entry name" value="CheY-like_superfamily"/>
</dbReference>
<evidence type="ECO:0000259" key="12">
    <source>
        <dbReference type="PROSITE" id="PS50110"/>
    </source>
</evidence>
<dbReference type="PROSITE" id="PS50109">
    <property type="entry name" value="HIS_KIN"/>
    <property type="match status" value="1"/>
</dbReference>
<evidence type="ECO:0000256" key="8">
    <source>
        <dbReference type="ARBA" id="ARBA00023012"/>
    </source>
</evidence>
<gene>
    <name evidence="15" type="ORF">HYY20_05390</name>
</gene>
<dbReference type="PRINTS" id="PR00344">
    <property type="entry name" value="BCTRLSENSOR"/>
</dbReference>
<accession>A0A932FWG5</accession>
<dbReference type="GO" id="GO:0000155">
    <property type="term" value="F:phosphorelay sensor kinase activity"/>
    <property type="evidence" value="ECO:0007669"/>
    <property type="project" value="InterPro"/>
</dbReference>
<dbReference type="InterPro" id="IPR036097">
    <property type="entry name" value="HisK_dim/P_sf"/>
</dbReference>
<dbReference type="PANTHER" id="PTHR43065">
    <property type="entry name" value="SENSOR HISTIDINE KINASE"/>
    <property type="match status" value="1"/>
</dbReference>
<dbReference type="EC" id="2.7.13.3" evidence="2"/>
<feature type="coiled-coil region" evidence="10">
    <location>
        <begin position="607"/>
        <end position="634"/>
    </location>
</feature>
<dbReference type="Pfam" id="PF02518">
    <property type="entry name" value="HATPase_c"/>
    <property type="match status" value="1"/>
</dbReference>
<dbReference type="Pfam" id="PF00989">
    <property type="entry name" value="PAS"/>
    <property type="match status" value="1"/>
</dbReference>
<reference evidence="15" key="1">
    <citation type="submission" date="2020-07" db="EMBL/GenBank/DDBJ databases">
        <title>Huge and variable diversity of episymbiotic CPR bacteria and DPANN archaea in groundwater ecosystems.</title>
        <authorList>
            <person name="He C.Y."/>
            <person name="Keren R."/>
            <person name="Whittaker M."/>
            <person name="Farag I.F."/>
            <person name="Doudna J."/>
            <person name="Cate J.H.D."/>
            <person name="Banfield J.F."/>
        </authorList>
    </citation>
    <scope>NUCLEOTIDE SEQUENCE</scope>
    <source>
        <strain evidence="15">NC_groundwater_672_Ag_B-0.1um_62_36</strain>
    </source>
</reference>
<organism evidence="15 16">
    <name type="scientific">Tectimicrobiota bacterium</name>
    <dbReference type="NCBI Taxonomy" id="2528274"/>
    <lineage>
        <taxon>Bacteria</taxon>
        <taxon>Pseudomonadati</taxon>
        <taxon>Nitrospinota/Tectimicrobiota group</taxon>
        <taxon>Candidatus Tectimicrobiota</taxon>
    </lineage>
</organism>
<feature type="domain" description="Response regulatory" evidence="12">
    <location>
        <begin position="891"/>
        <end position="1008"/>
    </location>
</feature>
<dbReference type="InterPro" id="IPR000014">
    <property type="entry name" value="PAS"/>
</dbReference>
<dbReference type="Gene3D" id="3.40.50.2300">
    <property type="match status" value="2"/>
</dbReference>
<dbReference type="InterPro" id="IPR003018">
    <property type="entry name" value="GAF"/>
</dbReference>
<dbReference type="Pfam" id="PF00512">
    <property type="entry name" value="HisKA"/>
    <property type="match status" value="1"/>
</dbReference>
<dbReference type="Pfam" id="PF00072">
    <property type="entry name" value="Response_reg"/>
    <property type="match status" value="2"/>
</dbReference>
<evidence type="ECO:0000256" key="3">
    <source>
        <dbReference type="ARBA" id="ARBA00022553"/>
    </source>
</evidence>
<dbReference type="PROSITE" id="PS50110">
    <property type="entry name" value="RESPONSE_REGULATORY"/>
    <property type="match status" value="2"/>
</dbReference>
<dbReference type="Gene3D" id="1.10.287.130">
    <property type="match status" value="1"/>
</dbReference>
<dbReference type="InterPro" id="IPR035965">
    <property type="entry name" value="PAS-like_dom_sf"/>
</dbReference>
<evidence type="ECO:0000313" key="15">
    <source>
        <dbReference type="EMBL" id="MBI2876297.1"/>
    </source>
</evidence>
<dbReference type="Proteomes" id="UP000769766">
    <property type="component" value="Unassembled WGS sequence"/>
</dbReference>
<dbReference type="EMBL" id="JACPRF010000167">
    <property type="protein sequence ID" value="MBI2876297.1"/>
    <property type="molecule type" value="Genomic_DNA"/>
</dbReference>
<evidence type="ECO:0000256" key="7">
    <source>
        <dbReference type="ARBA" id="ARBA00022840"/>
    </source>
</evidence>
<keyword evidence="3 9" id="KW-0597">Phosphoprotein</keyword>
<name>A0A932FWG5_UNCTE</name>
<evidence type="ECO:0000313" key="16">
    <source>
        <dbReference type="Proteomes" id="UP000769766"/>
    </source>
</evidence>
<dbReference type="SMART" id="SM00086">
    <property type="entry name" value="PAC"/>
    <property type="match status" value="1"/>
</dbReference>
<keyword evidence="4" id="KW-0808">Transferase</keyword>
<dbReference type="GO" id="GO:0006355">
    <property type="term" value="P:regulation of DNA-templated transcription"/>
    <property type="evidence" value="ECO:0007669"/>
    <property type="project" value="InterPro"/>
</dbReference>
<dbReference type="PANTHER" id="PTHR43065:SF42">
    <property type="entry name" value="TWO-COMPONENT SENSOR PPRA"/>
    <property type="match status" value="1"/>
</dbReference>
<evidence type="ECO:0000256" key="2">
    <source>
        <dbReference type="ARBA" id="ARBA00012438"/>
    </source>
</evidence>
<evidence type="ECO:0000256" key="5">
    <source>
        <dbReference type="ARBA" id="ARBA00022741"/>
    </source>
</evidence>
<protein>
    <recommendedName>
        <fullName evidence="2">histidine kinase</fullName>
        <ecNumber evidence="2">2.7.13.3</ecNumber>
    </recommendedName>
</protein>
<dbReference type="SUPFAM" id="SSF55874">
    <property type="entry name" value="ATPase domain of HSP90 chaperone/DNA topoisomerase II/histidine kinase"/>
    <property type="match status" value="1"/>
</dbReference>
<evidence type="ECO:0000256" key="4">
    <source>
        <dbReference type="ARBA" id="ARBA00022679"/>
    </source>
</evidence>
<proteinExistence type="predicted"/>
<dbReference type="InterPro" id="IPR001789">
    <property type="entry name" value="Sig_transdc_resp-reg_receiver"/>
</dbReference>
<dbReference type="Gene3D" id="3.30.565.10">
    <property type="entry name" value="Histidine kinase-like ATPase, C-terminal domain"/>
    <property type="match status" value="1"/>
</dbReference>
<dbReference type="SMART" id="SM00448">
    <property type="entry name" value="REC"/>
    <property type="match status" value="2"/>
</dbReference>
<dbReference type="SUPFAM" id="SSF55785">
    <property type="entry name" value="PYP-like sensor domain (PAS domain)"/>
    <property type="match status" value="1"/>
</dbReference>
<evidence type="ECO:0000256" key="1">
    <source>
        <dbReference type="ARBA" id="ARBA00000085"/>
    </source>
</evidence>
<evidence type="ECO:0000259" key="14">
    <source>
        <dbReference type="PROSITE" id="PS50113"/>
    </source>
</evidence>
<dbReference type="SMART" id="SM00091">
    <property type="entry name" value="PAS"/>
    <property type="match status" value="1"/>
</dbReference>
<feature type="coiled-coil region" evidence="10">
    <location>
        <begin position="122"/>
        <end position="149"/>
    </location>
</feature>
<dbReference type="InterPro" id="IPR004358">
    <property type="entry name" value="Sig_transdc_His_kin-like_C"/>
</dbReference>
<keyword evidence="5" id="KW-0547">Nucleotide-binding</keyword>
<sequence length="1015" mass="112950">MAISLRVLILEDRPIDAELMVYELREAGFDPLWERVETEADYLARLDPTPDVILADYHLPQFDAPRALSLLQERGLEIPFLIVTNAVGEEQAVECLRRGAADYLRKDRLARLGWAVENALAQTRTRRERERAEEALRRSEERYRNIVENAVEGIFQSTPEGRLLSVNPAMARMYGFASPAEMLAIAPDARRYHVDPNRRSIFQQMLEAQGFVQGFETSCYRKDGRVIWVSVNARIVRDASGVTLYYEGFQEDITARRRAAEENARLLRRTHEEAQTNAALLGLETTLGWARGMHAVCEAVVALVPQLFTGAQACVWLWDPERKQLLPTAMPVESSESQREAFFHPLVPYERQGNFAEVLRTRQLLSVPDAVSDPCVHEVVWRDFGIRSFLLILLLEENCLLGVMCICRGEVSAFSPRDIELAQGTAQRIALALQGERAREDVQQQLTRISLLNHIARAIATRQDLESIFHVTLGQLESHLPIDFSGVLLLDPEANTLTIAARGPKSEPLAARLGTSPGKVVPVEHTAWRACVNGEVVYVPDMAQVDTPILRRIAQAEIRSGVGVPLMVEGRVLGILVACRRKIDGFSGEELKFLQVLGEHVALAAYNARLYGDLQQAYNELRQTQQAVMQQERLRALGQMASGIAHDINNALSPIVGFSDLLLVTEPDFSDRVKRYLQMIHTAGMDIAHIVSRMREFYRRREEQEALFPIDLSSLAKQVIDLTRPRWKDIPQKQGILITVQTELPEGLPFVMGIESEIREALTNLIFNAVDALPGGGTVTLRTQAAALESESQAEGAPTHLFLEVSDTGVGMGEETCQRCLEPFFTTKGEAGTGLGLSMVFGVMQRHEGEIQIESEPGRGTTVRLIFPLRLPGTDWHPAEIEGHSFQGPLRILCIDDEPLLRTLVRDLLENEGHRVEMADGGQVGLDLFHAAQERGEPFEVVITDLGMPQMDGRAVAQAVKRGLPGTPVILLTGWGTQAEGSLPVQVDAVLSKPPKLNDLREALARATRTIPPMP</sequence>
<feature type="domain" description="PAC" evidence="14">
    <location>
        <begin position="213"/>
        <end position="265"/>
    </location>
</feature>
<feature type="modified residue" description="4-aspartylphosphate" evidence="9">
    <location>
        <position position="56"/>
    </location>
</feature>
<dbReference type="NCBIfam" id="TIGR00229">
    <property type="entry name" value="sensory_box"/>
    <property type="match status" value="1"/>
</dbReference>
<keyword evidence="6" id="KW-0418">Kinase</keyword>